<gene>
    <name evidence="1" type="ORF">BZL30_9437</name>
</gene>
<reference evidence="1 2" key="1">
    <citation type="submission" date="2017-02" db="EMBL/GenBank/DDBJ databases">
        <title>Complete genome sequences of Mycobacterium kansasii strains isolated from rhesus macaques.</title>
        <authorList>
            <person name="Panda A."/>
            <person name="Nagaraj S."/>
            <person name="Zhao X."/>
            <person name="Tettelin H."/>
            <person name="Detolla L.J."/>
        </authorList>
    </citation>
    <scope>NUCLEOTIDE SEQUENCE [LARGE SCALE GENOMIC DNA]</scope>
    <source>
        <strain evidence="1 2">11-3813</strain>
    </source>
</reference>
<evidence type="ECO:0000313" key="1">
    <source>
        <dbReference type="EMBL" id="OOK63633.1"/>
    </source>
</evidence>
<organism evidence="1 2">
    <name type="scientific">Mycobacterium kansasii</name>
    <dbReference type="NCBI Taxonomy" id="1768"/>
    <lineage>
        <taxon>Bacteria</taxon>
        <taxon>Bacillati</taxon>
        <taxon>Actinomycetota</taxon>
        <taxon>Actinomycetes</taxon>
        <taxon>Mycobacteriales</taxon>
        <taxon>Mycobacteriaceae</taxon>
        <taxon>Mycobacterium</taxon>
    </lineage>
</organism>
<dbReference type="EMBL" id="MVBM01000017">
    <property type="protein sequence ID" value="OOK63633.1"/>
    <property type="molecule type" value="Genomic_DNA"/>
</dbReference>
<name>A0A1V3W9I6_MYCKA</name>
<evidence type="ECO:0000313" key="2">
    <source>
        <dbReference type="Proteomes" id="UP000189229"/>
    </source>
</evidence>
<sequence length="45" mass="4785">MTLAEGAGLSYAGMITAGRRIRLAPTVFARMVPEVPPRVPVASWS</sequence>
<dbReference type="AlphaFoldDB" id="A0A1V3W9I6"/>
<comment type="caution">
    <text evidence="1">The sequence shown here is derived from an EMBL/GenBank/DDBJ whole genome shotgun (WGS) entry which is preliminary data.</text>
</comment>
<protein>
    <submittedName>
        <fullName evidence="1">Uncharacterized protein</fullName>
    </submittedName>
</protein>
<dbReference type="Proteomes" id="UP000189229">
    <property type="component" value="Unassembled WGS sequence"/>
</dbReference>
<accession>A0A1V3W9I6</accession>
<proteinExistence type="predicted"/>